<keyword evidence="3" id="KW-0804">Transcription</keyword>
<dbReference type="EMBL" id="BMEV01000067">
    <property type="protein sequence ID" value="GFZ86371.1"/>
    <property type="molecule type" value="Genomic_DNA"/>
</dbReference>
<dbReference type="PANTHER" id="PTHR47506:SF6">
    <property type="entry name" value="HTH-TYPE TRANSCRIPTIONAL REPRESSOR NEMR"/>
    <property type="match status" value="1"/>
</dbReference>
<organism evidence="6 7">
    <name type="scientific">Compostibacillus humi</name>
    <dbReference type="NCBI Taxonomy" id="1245525"/>
    <lineage>
        <taxon>Bacteria</taxon>
        <taxon>Bacillati</taxon>
        <taxon>Bacillota</taxon>
        <taxon>Bacilli</taxon>
        <taxon>Bacillales</taxon>
        <taxon>Bacillaceae</taxon>
        <taxon>Compostibacillus</taxon>
    </lineage>
</organism>
<comment type="caution">
    <text evidence="6">The sequence shown here is derived from an EMBL/GenBank/DDBJ whole genome shotgun (WGS) entry which is preliminary data.</text>
</comment>
<dbReference type="PANTHER" id="PTHR47506">
    <property type="entry name" value="TRANSCRIPTIONAL REGULATORY PROTEIN"/>
    <property type="match status" value="1"/>
</dbReference>
<reference evidence="6" key="2">
    <citation type="submission" date="2020-09" db="EMBL/GenBank/DDBJ databases">
        <authorList>
            <person name="Sun Q."/>
            <person name="Zhou Y."/>
        </authorList>
    </citation>
    <scope>NUCLEOTIDE SEQUENCE</scope>
    <source>
        <strain evidence="6">CGMCC 1.12360</strain>
    </source>
</reference>
<dbReference type="AlphaFoldDB" id="A0A8J2XA21"/>
<dbReference type="InterPro" id="IPR009057">
    <property type="entry name" value="Homeodomain-like_sf"/>
</dbReference>
<dbReference type="PROSITE" id="PS50977">
    <property type="entry name" value="HTH_TETR_2"/>
    <property type="match status" value="1"/>
</dbReference>
<evidence type="ECO:0000256" key="2">
    <source>
        <dbReference type="ARBA" id="ARBA00023125"/>
    </source>
</evidence>
<evidence type="ECO:0000313" key="7">
    <source>
        <dbReference type="Proteomes" id="UP000602050"/>
    </source>
</evidence>
<evidence type="ECO:0000256" key="4">
    <source>
        <dbReference type="PROSITE-ProRule" id="PRU00335"/>
    </source>
</evidence>
<reference evidence="6" key="1">
    <citation type="journal article" date="2014" name="Int. J. Syst. Evol. Microbiol.">
        <title>Complete genome sequence of Corynebacterium casei LMG S-19264T (=DSM 44701T), isolated from a smear-ripened cheese.</title>
        <authorList>
            <consortium name="US DOE Joint Genome Institute (JGI-PGF)"/>
            <person name="Walter F."/>
            <person name="Albersmeier A."/>
            <person name="Kalinowski J."/>
            <person name="Ruckert C."/>
        </authorList>
    </citation>
    <scope>NUCLEOTIDE SEQUENCE</scope>
    <source>
        <strain evidence="6">CGMCC 1.12360</strain>
    </source>
</reference>
<dbReference type="RefSeq" id="WP_188393030.1">
    <property type="nucleotide sequence ID" value="NZ_BMEV01000067.1"/>
</dbReference>
<evidence type="ECO:0000259" key="5">
    <source>
        <dbReference type="PROSITE" id="PS50977"/>
    </source>
</evidence>
<accession>A0A8J2XA21</accession>
<keyword evidence="7" id="KW-1185">Reference proteome</keyword>
<evidence type="ECO:0000256" key="3">
    <source>
        <dbReference type="ARBA" id="ARBA00023163"/>
    </source>
</evidence>
<evidence type="ECO:0000256" key="1">
    <source>
        <dbReference type="ARBA" id="ARBA00023015"/>
    </source>
</evidence>
<dbReference type="SUPFAM" id="SSF46689">
    <property type="entry name" value="Homeodomain-like"/>
    <property type="match status" value="1"/>
</dbReference>
<dbReference type="NCBIfam" id="NF037937">
    <property type="entry name" value="septum_RefZ"/>
    <property type="match status" value="1"/>
</dbReference>
<proteinExistence type="predicted"/>
<dbReference type="Proteomes" id="UP000602050">
    <property type="component" value="Unassembled WGS sequence"/>
</dbReference>
<feature type="domain" description="HTH tetR-type" evidence="5">
    <location>
        <begin position="4"/>
        <end position="64"/>
    </location>
</feature>
<dbReference type="Gene3D" id="1.10.357.10">
    <property type="entry name" value="Tetracycline Repressor, domain 2"/>
    <property type="match status" value="1"/>
</dbReference>
<dbReference type="Pfam" id="PF00440">
    <property type="entry name" value="TetR_N"/>
    <property type="match status" value="1"/>
</dbReference>
<sequence>MKENPVKRKIVKTASNLFFQKGFHGTSVREIAKRAKVNVSAISYYFNSKQGLLEYAVSYYYEQYLRKLEETLYNAQQTEPLERLYELIFSIIQYKQENYQFTCFIQRELSMDSVFVREMVVTYLAKENHLLEEAFDAVFRDHMKLHKKRYIFMQLKGMLITPYVLHHWKDFVIGSYSSDLFVKHYVSHIKEWLDFVFEKYTSQPPSKNTNYI</sequence>
<feature type="DNA-binding region" description="H-T-H motif" evidence="4">
    <location>
        <begin position="27"/>
        <end position="46"/>
    </location>
</feature>
<dbReference type="PRINTS" id="PR00455">
    <property type="entry name" value="HTHTETR"/>
</dbReference>
<keyword evidence="1" id="KW-0805">Transcription regulation</keyword>
<dbReference type="InterPro" id="IPR001647">
    <property type="entry name" value="HTH_TetR"/>
</dbReference>
<protein>
    <submittedName>
        <fullName evidence="6">Putative HTH-type transcriptional regulator YttP</fullName>
    </submittedName>
</protein>
<name>A0A8J2XA21_9BACI</name>
<evidence type="ECO:0000313" key="6">
    <source>
        <dbReference type="EMBL" id="GFZ86371.1"/>
    </source>
</evidence>
<dbReference type="GO" id="GO:0003677">
    <property type="term" value="F:DNA binding"/>
    <property type="evidence" value="ECO:0007669"/>
    <property type="project" value="UniProtKB-UniRule"/>
</dbReference>
<keyword evidence="2 4" id="KW-0238">DNA-binding</keyword>
<gene>
    <name evidence="6" type="primary">yttP</name>
    <name evidence="6" type="ORF">GCM10010978_27850</name>
</gene>